<gene>
    <name evidence="2" type="ORF">BpHYR1_026286</name>
</gene>
<evidence type="ECO:0000313" key="2">
    <source>
        <dbReference type="EMBL" id="RNA07914.1"/>
    </source>
</evidence>
<dbReference type="EMBL" id="REGN01006903">
    <property type="protein sequence ID" value="RNA07914.1"/>
    <property type="molecule type" value="Genomic_DNA"/>
</dbReference>
<organism evidence="2 3">
    <name type="scientific">Brachionus plicatilis</name>
    <name type="common">Marine rotifer</name>
    <name type="synonym">Brachionus muelleri</name>
    <dbReference type="NCBI Taxonomy" id="10195"/>
    <lineage>
        <taxon>Eukaryota</taxon>
        <taxon>Metazoa</taxon>
        <taxon>Spiralia</taxon>
        <taxon>Gnathifera</taxon>
        <taxon>Rotifera</taxon>
        <taxon>Eurotatoria</taxon>
        <taxon>Monogononta</taxon>
        <taxon>Pseudotrocha</taxon>
        <taxon>Ploima</taxon>
        <taxon>Brachionidae</taxon>
        <taxon>Brachionus</taxon>
    </lineage>
</organism>
<comment type="caution">
    <text evidence="2">The sequence shown here is derived from an EMBL/GenBank/DDBJ whole genome shotgun (WGS) entry which is preliminary data.</text>
</comment>
<evidence type="ECO:0000313" key="3">
    <source>
        <dbReference type="Proteomes" id="UP000276133"/>
    </source>
</evidence>
<evidence type="ECO:0000256" key="1">
    <source>
        <dbReference type="SAM" id="Phobius"/>
    </source>
</evidence>
<reference evidence="2 3" key="1">
    <citation type="journal article" date="2018" name="Sci. Rep.">
        <title>Genomic signatures of local adaptation to the degree of environmental predictability in rotifers.</title>
        <authorList>
            <person name="Franch-Gras L."/>
            <person name="Hahn C."/>
            <person name="Garcia-Roger E.M."/>
            <person name="Carmona M.J."/>
            <person name="Serra M."/>
            <person name="Gomez A."/>
        </authorList>
    </citation>
    <scope>NUCLEOTIDE SEQUENCE [LARGE SCALE GENOMIC DNA]</scope>
    <source>
        <strain evidence="2">HYR1</strain>
    </source>
</reference>
<protein>
    <submittedName>
        <fullName evidence="2">Uncharacterized protein</fullName>
    </submittedName>
</protein>
<feature type="transmembrane region" description="Helical" evidence="1">
    <location>
        <begin position="12"/>
        <end position="32"/>
    </location>
</feature>
<keyword evidence="1" id="KW-0812">Transmembrane</keyword>
<dbReference type="Proteomes" id="UP000276133">
    <property type="component" value="Unassembled WGS sequence"/>
</dbReference>
<keyword evidence="3" id="KW-1185">Reference proteome</keyword>
<proteinExistence type="predicted"/>
<keyword evidence="1" id="KW-0472">Membrane</keyword>
<name>A0A3M7Q9S3_BRAPC</name>
<sequence>MLSNKIIEKDIKFIYIFSSFFDLTIGYISFSFKFMNELFKKCLKDKSISRSFVHTEDFVVKLLTRPKNGITFLLKFRKCKMLHQLSKPANNVHNLCKMHCA</sequence>
<keyword evidence="1" id="KW-1133">Transmembrane helix</keyword>
<accession>A0A3M7Q9S3</accession>
<dbReference type="AlphaFoldDB" id="A0A3M7Q9S3"/>